<comment type="caution">
    <text evidence="2">The sequence shown here is derived from an EMBL/GenBank/DDBJ whole genome shotgun (WGS) entry which is preliminary data.</text>
</comment>
<reference evidence="2" key="1">
    <citation type="submission" date="2023-03" db="EMBL/GenBank/DDBJ databases">
        <title>Massive genome expansion in bonnet fungi (Mycena s.s.) driven by repeated elements and novel gene families across ecological guilds.</title>
        <authorList>
            <consortium name="Lawrence Berkeley National Laboratory"/>
            <person name="Harder C.B."/>
            <person name="Miyauchi S."/>
            <person name="Viragh M."/>
            <person name="Kuo A."/>
            <person name="Thoen E."/>
            <person name="Andreopoulos B."/>
            <person name="Lu D."/>
            <person name="Skrede I."/>
            <person name="Drula E."/>
            <person name="Henrissat B."/>
            <person name="Morin E."/>
            <person name="Kohler A."/>
            <person name="Barry K."/>
            <person name="LaButti K."/>
            <person name="Morin E."/>
            <person name="Salamov A."/>
            <person name="Lipzen A."/>
            <person name="Mereny Z."/>
            <person name="Hegedus B."/>
            <person name="Baldrian P."/>
            <person name="Stursova M."/>
            <person name="Weitz H."/>
            <person name="Taylor A."/>
            <person name="Grigoriev I.V."/>
            <person name="Nagy L.G."/>
            <person name="Martin F."/>
            <person name="Kauserud H."/>
        </authorList>
    </citation>
    <scope>NUCLEOTIDE SEQUENCE</scope>
    <source>
        <strain evidence="2">CBHHK173m</strain>
    </source>
</reference>
<evidence type="ECO:0000313" key="2">
    <source>
        <dbReference type="EMBL" id="KAJ7101578.1"/>
    </source>
</evidence>
<dbReference type="EMBL" id="JARJCN010000004">
    <property type="protein sequence ID" value="KAJ7101578.1"/>
    <property type="molecule type" value="Genomic_DNA"/>
</dbReference>
<accession>A0AAD6UGR2</accession>
<dbReference type="AlphaFoldDB" id="A0AAD6UGR2"/>
<sequence length="235" mass="25522">MASPHALRDAVNRVASRSASSLSSATVPSSRCFASPKILPRAACAEAPVNTRGAVLARLATTVELASPAPLRARAASPRRRSIAPSSLHGPVPRTSRSRSPGRSIPAKRQRIEERKHQDHAREGFVIMGPLADSPLIPLQLFESLIATNLPAFALTKPYDAVVDPVHPYHIRVTLDSLRTARDLVDAWSIWTCGRDSMTRIHARPSKNQYRTRGIIGADVIPTTEGRVEASRPSQ</sequence>
<feature type="region of interest" description="Disordered" evidence="1">
    <location>
        <begin position="71"/>
        <end position="120"/>
    </location>
</feature>
<evidence type="ECO:0000313" key="3">
    <source>
        <dbReference type="Proteomes" id="UP001222325"/>
    </source>
</evidence>
<organism evidence="2 3">
    <name type="scientific">Mycena belliarum</name>
    <dbReference type="NCBI Taxonomy" id="1033014"/>
    <lineage>
        <taxon>Eukaryota</taxon>
        <taxon>Fungi</taxon>
        <taxon>Dikarya</taxon>
        <taxon>Basidiomycota</taxon>
        <taxon>Agaricomycotina</taxon>
        <taxon>Agaricomycetes</taxon>
        <taxon>Agaricomycetidae</taxon>
        <taxon>Agaricales</taxon>
        <taxon>Marasmiineae</taxon>
        <taxon>Mycenaceae</taxon>
        <taxon>Mycena</taxon>
    </lineage>
</organism>
<protein>
    <submittedName>
        <fullName evidence="2">Uncharacterized protein</fullName>
    </submittedName>
</protein>
<gene>
    <name evidence="2" type="ORF">B0H15DRAFT_943899</name>
</gene>
<keyword evidence="3" id="KW-1185">Reference proteome</keyword>
<feature type="region of interest" description="Disordered" evidence="1">
    <location>
        <begin position="1"/>
        <end position="28"/>
    </location>
</feature>
<proteinExistence type="predicted"/>
<name>A0AAD6UGR2_9AGAR</name>
<feature type="compositionally biased region" description="Low complexity" evidence="1">
    <location>
        <begin position="83"/>
        <end position="105"/>
    </location>
</feature>
<feature type="compositionally biased region" description="Basic and acidic residues" evidence="1">
    <location>
        <begin position="1"/>
        <end position="11"/>
    </location>
</feature>
<feature type="compositionally biased region" description="Basic and acidic residues" evidence="1">
    <location>
        <begin position="110"/>
        <end position="120"/>
    </location>
</feature>
<feature type="compositionally biased region" description="Low complexity" evidence="1">
    <location>
        <begin position="12"/>
        <end position="28"/>
    </location>
</feature>
<evidence type="ECO:0000256" key="1">
    <source>
        <dbReference type="SAM" id="MobiDB-lite"/>
    </source>
</evidence>
<dbReference type="Proteomes" id="UP001222325">
    <property type="component" value="Unassembled WGS sequence"/>
</dbReference>